<sequence length="94" mass="10430">MKQNNRLTQLLAGLVIGLVTTIIGAELYLRIFTNFDLFTNFDFIKNTGIMGRVAAIGSLLNLGVFTFLINRSKDYMARGCILAVIIITLATQFI</sequence>
<dbReference type="EMBL" id="SOAG01000007">
    <property type="protein sequence ID" value="TDS62055.1"/>
    <property type="molecule type" value="Genomic_DNA"/>
</dbReference>
<feature type="transmembrane region" description="Helical" evidence="1">
    <location>
        <begin position="49"/>
        <end position="68"/>
    </location>
</feature>
<evidence type="ECO:0000256" key="1">
    <source>
        <dbReference type="SAM" id="Phobius"/>
    </source>
</evidence>
<proteinExistence type="predicted"/>
<evidence type="ECO:0000313" key="2">
    <source>
        <dbReference type="EMBL" id="TDS62055.1"/>
    </source>
</evidence>
<keyword evidence="3" id="KW-1185">Reference proteome</keyword>
<keyword evidence="1" id="KW-0812">Transmembrane</keyword>
<feature type="transmembrane region" description="Helical" evidence="1">
    <location>
        <begin position="7"/>
        <end position="29"/>
    </location>
</feature>
<name>A0A4V3E8V5_9FLAO</name>
<dbReference type="AlphaFoldDB" id="A0A4V3E8V5"/>
<dbReference type="OrthoDB" id="1362378at2"/>
<reference evidence="2 3" key="1">
    <citation type="submission" date="2019-03" db="EMBL/GenBank/DDBJ databases">
        <title>Genomic Encyclopedia of Archaeal and Bacterial Type Strains, Phase II (KMG-II): from individual species to whole genera.</title>
        <authorList>
            <person name="Goeker M."/>
        </authorList>
    </citation>
    <scope>NUCLEOTIDE SEQUENCE [LARGE SCALE GENOMIC DNA]</scope>
    <source>
        <strain evidence="2 3">DSM 28213</strain>
    </source>
</reference>
<keyword evidence="1" id="KW-0472">Membrane</keyword>
<comment type="caution">
    <text evidence="2">The sequence shown here is derived from an EMBL/GenBank/DDBJ whole genome shotgun (WGS) entry which is preliminary data.</text>
</comment>
<accession>A0A4V3E8V5</accession>
<gene>
    <name evidence="2" type="ORF">C8P70_10720</name>
</gene>
<dbReference type="RefSeq" id="WP_133712067.1">
    <property type="nucleotide sequence ID" value="NZ_SOAG01000007.1"/>
</dbReference>
<organism evidence="2 3">
    <name type="scientific">Myroides indicus</name>
    <dbReference type="NCBI Taxonomy" id="1323422"/>
    <lineage>
        <taxon>Bacteria</taxon>
        <taxon>Pseudomonadati</taxon>
        <taxon>Bacteroidota</taxon>
        <taxon>Flavobacteriia</taxon>
        <taxon>Flavobacteriales</taxon>
        <taxon>Flavobacteriaceae</taxon>
        <taxon>Myroides</taxon>
    </lineage>
</organism>
<evidence type="ECO:0000313" key="3">
    <source>
        <dbReference type="Proteomes" id="UP000295215"/>
    </source>
</evidence>
<keyword evidence="1" id="KW-1133">Transmembrane helix</keyword>
<protein>
    <submittedName>
        <fullName evidence="2">Uncharacterized protein</fullName>
    </submittedName>
</protein>
<dbReference type="Proteomes" id="UP000295215">
    <property type="component" value="Unassembled WGS sequence"/>
</dbReference>
<feature type="transmembrane region" description="Helical" evidence="1">
    <location>
        <begin position="75"/>
        <end position="93"/>
    </location>
</feature>